<dbReference type="AlphaFoldDB" id="A0A1G8GFY7"/>
<dbReference type="Proteomes" id="UP000199017">
    <property type="component" value="Unassembled WGS sequence"/>
</dbReference>
<sequence length="38" mass="4324">MTNGHVGKYMKAKVGAEKIKLFMEGELVTEHPRNWGVH</sequence>
<protein>
    <submittedName>
        <fullName evidence="1">Uncharacterized protein</fullName>
    </submittedName>
</protein>
<dbReference type="EMBL" id="FNDU01000003">
    <property type="protein sequence ID" value="SDH93187.1"/>
    <property type="molecule type" value="Genomic_DNA"/>
</dbReference>
<proteinExistence type="predicted"/>
<gene>
    <name evidence="1" type="ORF">SAMN05216352_103380</name>
</gene>
<keyword evidence="2" id="KW-1185">Reference proteome</keyword>
<accession>A0A1G8GFY7</accession>
<evidence type="ECO:0000313" key="2">
    <source>
        <dbReference type="Proteomes" id="UP000199017"/>
    </source>
</evidence>
<dbReference type="STRING" id="930129.SAMN05216352_103380"/>
<organism evidence="1 2">
    <name type="scientific">Alteribacillus bidgolensis</name>
    <dbReference type="NCBI Taxonomy" id="930129"/>
    <lineage>
        <taxon>Bacteria</taxon>
        <taxon>Bacillati</taxon>
        <taxon>Bacillota</taxon>
        <taxon>Bacilli</taxon>
        <taxon>Bacillales</taxon>
        <taxon>Bacillaceae</taxon>
        <taxon>Alteribacillus</taxon>
    </lineage>
</organism>
<name>A0A1G8GFY7_9BACI</name>
<reference evidence="1 2" key="1">
    <citation type="submission" date="2016-10" db="EMBL/GenBank/DDBJ databases">
        <authorList>
            <person name="de Groot N.N."/>
        </authorList>
    </citation>
    <scope>NUCLEOTIDE SEQUENCE [LARGE SCALE GENOMIC DNA]</scope>
    <source>
        <strain evidence="2">P4B,CCM 7963,CECT 7998,DSM 25260,IBRC-M 10614,KCTC 13821</strain>
    </source>
</reference>
<evidence type="ECO:0000313" key="1">
    <source>
        <dbReference type="EMBL" id="SDH93187.1"/>
    </source>
</evidence>